<comment type="caution">
    <text evidence="1">The sequence shown here is derived from an EMBL/GenBank/DDBJ whole genome shotgun (WGS) entry which is preliminary data.</text>
</comment>
<dbReference type="Pfam" id="PF00300">
    <property type="entry name" value="His_Phos_1"/>
    <property type="match status" value="1"/>
</dbReference>
<dbReference type="RefSeq" id="WP_349143572.1">
    <property type="nucleotide sequence ID" value="NZ_JBBMFC010000002.1"/>
</dbReference>
<dbReference type="SMART" id="SM00855">
    <property type="entry name" value="PGAM"/>
    <property type="match status" value="1"/>
</dbReference>
<keyword evidence="1" id="KW-0378">Hydrolase</keyword>
<dbReference type="EC" id="3.1.3.-" evidence="1"/>
<dbReference type="EMBL" id="JBBMFC010000002">
    <property type="protein sequence ID" value="MEQ2577514.1"/>
    <property type="molecule type" value="Genomic_DNA"/>
</dbReference>
<proteinExistence type="predicted"/>
<dbReference type="CDD" id="cd07067">
    <property type="entry name" value="HP_PGM_like"/>
    <property type="match status" value="1"/>
</dbReference>
<dbReference type="InterPro" id="IPR029033">
    <property type="entry name" value="His_PPase_superfam"/>
</dbReference>
<organism evidence="1 2">
    <name type="scientific">Hominiventricola aquisgranensis</name>
    <dbReference type="NCBI Taxonomy" id="3133164"/>
    <lineage>
        <taxon>Bacteria</taxon>
        <taxon>Bacillati</taxon>
        <taxon>Bacillota</taxon>
        <taxon>Clostridia</taxon>
        <taxon>Lachnospirales</taxon>
        <taxon>Lachnospiraceae</taxon>
        <taxon>Hominiventricola</taxon>
    </lineage>
</organism>
<accession>A0ABV1HYN0</accession>
<dbReference type="PANTHER" id="PTHR48100">
    <property type="entry name" value="BROAD-SPECIFICITY PHOSPHATASE YOR283W-RELATED"/>
    <property type="match status" value="1"/>
</dbReference>
<dbReference type="PANTHER" id="PTHR48100:SF1">
    <property type="entry name" value="HISTIDINE PHOSPHATASE FAMILY PROTEIN-RELATED"/>
    <property type="match status" value="1"/>
</dbReference>
<dbReference type="Gene3D" id="3.40.50.1240">
    <property type="entry name" value="Phosphoglycerate mutase-like"/>
    <property type="match status" value="1"/>
</dbReference>
<name>A0ABV1HYN0_9FIRM</name>
<protein>
    <submittedName>
        <fullName evidence="1">Histidine phosphatase family protein</fullName>
        <ecNumber evidence="1">3.1.3.-</ecNumber>
    </submittedName>
</protein>
<dbReference type="InterPro" id="IPR050275">
    <property type="entry name" value="PGM_Phosphatase"/>
</dbReference>
<evidence type="ECO:0000313" key="1">
    <source>
        <dbReference type="EMBL" id="MEQ2577514.1"/>
    </source>
</evidence>
<gene>
    <name evidence="1" type="ORF">WMO62_01505</name>
</gene>
<dbReference type="GO" id="GO:0016787">
    <property type="term" value="F:hydrolase activity"/>
    <property type="evidence" value="ECO:0007669"/>
    <property type="project" value="UniProtKB-KW"/>
</dbReference>
<dbReference type="Proteomes" id="UP001470288">
    <property type="component" value="Unassembled WGS sequence"/>
</dbReference>
<evidence type="ECO:0000313" key="2">
    <source>
        <dbReference type="Proteomes" id="UP001470288"/>
    </source>
</evidence>
<keyword evidence="2" id="KW-1185">Reference proteome</keyword>
<sequence length="205" mass="23444">MAEIILVRHGKTAGNLEGRYIGSRTDEPLCEEGIHALEEKVREGIYPPVDLVYASPMIRCRQTAKILWPKFTDSSQIQYVQNLQECDFGAFENKNYQELSGNAEYQAWIDSNGTLPFPGGESNEAFRKRCCQAFQRITERLQKQEEKTGQTLRAAVVVHGGTIMAILERFGTPKKNYFDYQVKNGCGYRLTPVEGTDQWNYQYLQ</sequence>
<reference evidence="1 2" key="1">
    <citation type="submission" date="2024-03" db="EMBL/GenBank/DDBJ databases">
        <title>Human intestinal bacterial collection.</title>
        <authorList>
            <person name="Pauvert C."/>
            <person name="Hitch T.C.A."/>
            <person name="Clavel T."/>
        </authorList>
    </citation>
    <scope>NUCLEOTIDE SEQUENCE [LARGE SCALE GENOMIC DNA]</scope>
    <source>
        <strain evidence="1 2">CLA-AA-H78B</strain>
    </source>
</reference>
<dbReference type="SUPFAM" id="SSF53254">
    <property type="entry name" value="Phosphoglycerate mutase-like"/>
    <property type="match status" value="1"/>
</dbReference>
<dbReference type="InterPro" id="IPR013078">
    <property type="entry name" value="His_Pase_superF_clade-1"/>
</dbReference>